<evidence type="ECO:0000256" key="10">
    <source>
        <dbReference type="RuleBase" id="RU003322"/>
    </source>
</evidence>
<dbReference type="NCBIfam" id="TIGR02350">
    <property type="entry name" value="prok_dnaK"/>
    <property type="match status" value="1"/>
</dbReference>
<dbReference type="Gene3D" id="1.20.1270.10">
    <property type="match status" value="1"/>
</dbReference>
<dbReference type="Gene3D" id="2.60.34.10">
    <property type="entry name" value="Substrate Binding Domain Of DNAk, Chain A, domain 1"/>
    <property type="match status" value="1"/>
</dbReference>
<evidence type="ECO:0000256" key="5">
    <source>
        <dbReference type="ARBA" id="ARBA00022741"/>
    </source>
</evidence>
<dbReference type="InterPro" id="IPR029047">
    <property type="entry name" value="HSP70_peptide-bd_sf"/>
</dbReference>
<reference evidence="14" key="1">
    <citation type="submission" date="2016-10" db="EMBL/GenBank/DDBJ databases">
        <authorList>
            <person name="Varghese N."/>
            <person name="Submissions S."/>
        </authorList>
    </citation>
    <scope>NUCLEOTIDE SEQUENCE [LARGE SCALE GENOMIC DNA]</scope>
    <source>
        <strain evidence="14">IBRC-M10078</strain>
    </source>
</reference>
<dbReference type="RefSeq" id="WP_090855035.1">
    <property type="nucleotide sequence ID" value="NZ_FNJU01000006.1"/>
</dbReference>
<proteinExistence type="evidence at transcript level"/>
<evidence type="ECO:0000256" key="7">
    <source>
        <dbReference type="ARBA" id="ARBA00023016"/>
    </source>
</evidence>
<dbReference type="FunFam" id="3.30.420.40:FF:000028">
    <property type="entry name" value="heat shock 70 kDa protein-like"/>
    <property type="match status" value="1"/>
</dbReference>
<dbReference type="InterPro" id="IPR018181">
    <property type="entry name" value="Heat_shock_70_CS"/>
</dbReference>
<dbReference type="InterPro" id="IPR043129">
    <property type="entry name" value="ATPase_NBD"/>
</dbReference>
<dbReference type="GO" id="GO:0051082">
    <property type="term" value="F:unfolded protein binding"/>
    <property type="evidence" value="ECO:0007669"/>
    <property type="project" value="InterPro"/>
</dbReference>
<feature type="coiled-coil region" evidence="11">
    <location>
        <begin position="222"/>
        <end position="249"/>
    </location>
</feature>
<accession>A0A1H0VA59</accession>
<dbReference type="PRINTS" id="PR00301">
    <property type="entry name" value="HEATSHOCK70"/>
</dbReference>
<keyword evidence="8 9" id="KW-0143">Chaperone</keyword>
<evidence type="ECO:0000256" key="4">
    <source>
        <dbReference type="ARBA" id="ARBA00022553"/>
    </source>
</evidence>
<feature type="compositionally biased region" description="Acidic residues" evidence="12">
    <location>
        <begin position="597"/>
        <end position="610"/>
    </location>
</feature>
<dbReference type="Pfam" id="PF00012">
    <property type="entry name" value="HSP70"/>
    <property type="match status" value="1"/>
</dbReference>
<evidence type="ECO:0000256" key="9">
    <source>
        <dbReference type="HAMAP-Rule" id="MF_00332"/>
    </source>
</evidence>
<dbReference type="FunFam" id="2.60.34.10:FF:000014">
    <property type="entry name" value="Chaperone protein DnaK HSP70"/>
    <property type="match status" value="1"/>
</dbReference>
<sequence>MSKIIGIDLGTTNSCVAVMEGGEAKVIPNPEGNRTTPSVVAFKNGERQVGEVAKRQAITNPNTIISIKRHMGTDYKVEAEGKDYTPQELSAAILQYLKSYAEEYLGEKVEKAVITVPAYFNDAERQATKDAGKIAGLEVERIINEPTAAALAYGLDKTEEDQTILVYDLGGGTFDVSILELGDGVFEVKSTAGDNRLGGDDFDQVIIDYLVEQFKKDNGIDLSKDKMALQRLKDAAEKAKKDLSGVTSTQVSLPFITAGEAGPLHLEVTLSRAKFDELSSHLVERTMGPTRQALKDAGLSASELDKVILVGGSTRIPAVVEAIKKVTGKDPHKGVNPDEVVALGAAIQGGVLTGDVKDVVLLDVTPLSLGIETMGGVFTRLIDRNTTIPTSKSQVFSTAADNQTAVDIHVLQGERQMAADNKTLGRFQLSDIPPAPRGIPQIEVSFDIDKNGIVNVRAKDLGTNKEQNITIKSSSGLSDEEVERMVREAEENADADKARKEEVELRNEADQLVFQTEKTLKDLEGKVDEAEVAKANEAKDALKEAIEKNELEEIRTKKDALSEIVQQLSVKLYEEAAKAAQAAQGDAGAQGGKAGDDVVDAEFEEVKDDK</sequence>
<feature type="coiled-coil region" evidence="11">
    <location>
        <begin position="479"/>
        <end position="571"/>
    </location>
</feature>
<dbReference type="Proteomes" id="UP000199159">
    <property type="component" value="Unassembled WGS sequence"/>
</dbReference>
<dbReference type="InterPro" id="IPR013126">
    <property type="entry name" value="Hsp_70_fam"/>
</dbReference>
<dbReference type="SUPFAM" id="SSF100920">
    <property type="entry name" value="Heat shock protein 70kD (HSP70), peptide-binding domain"/>
    <property type="match status" value="1"/>
</dbReference>
<dbReference type="EMBL" id="FNJU01000006">
    <property type="protein sequence ID" value="SDP74966.1"/>
    <property type="molecule type" value="Genomic_DNA"/>
</dbReference>
<protein>
    <recommendedName>
        <fullName evidence="3 9">Chaperone protein DnaK</fullName>
    </recommendedName>
    <alternativeName>
        <fullName evidence="9">HSP70</fullName>
    </alternativeName>
    <alternativeName>
        <fullName evidence="9">Heat shock 70 kDa protein</fullName>
    </alternativeName>
    <alternativeName>
        <fullName evidence="9">Heat shock protein 70</fullName>
    </alternativeName>
</protein>
<evidence type="ECO:0000256" key="6">
    <source>
        <dbReference type="ARBA" id="ARBA00022840"/>
    </source>
</evidence>
<dbReference type="GO" id="GO:0005524">
    <property type="term" value="F:ATP binding"/>
    <property type="evidence" value="ECO:0007669"/>
    <property type="project" value="UniProtKB-UniRule"/>
</dbReference>
<keyword evidence="6 9" id="KW-0067">ATP-binding</keyword>
<keyword evidence="11" id="KW-0175">Coiled coil</keyword>
<keyword evidence="7 9" id="KW-0346">Stress response</keyword>
<comment type="similarity">
    <text evidence="2 9 10">Belongs to the heat shock protein 70 family.</text>
</comment>
<dbReference type="SUPFAM" id="SSF53067">
    <property type="entry name" value="Actin-like ATPase domain"/>
    <property type="match status" value="2"/>
</dbReference>
<dbReference type="CDD" id="cd10234">
    <property type="entry name" value="ASKHA_NBD_HSP70_DnaK-like"/>
    <property type="match status" value="1"/>
</dbReference>
<dbReference type="FunFam" id="3.90.640.10:FF:000003">
    <property type="entry name" value="Molecular chaperone DnaK"/>
    <property type="match status" value="1"/>
</dbReference>
<dbReference type="STRING" id="930152.SAMN05216565_106106"/>
<dbReference type="GO" id="GO:0140662">
    <property type="term" value="F:ATP-dependent protein folding chaperone"/>
    <property type="evidence" value="ECO:0007669"/>
    <property type="project" value="InterPro"/>
</dbReference>
<dbReference type="Gene3D" id="3.30.420.40">
    <property type="match status" value="2"/>
</dbReference>
<feature type="region of interest" description="Disordered" evidence="12">
    <location>
        <begin position="581"/>
        <end position="610"/>
    </location>
</feature>
<dbReference type="NCBIfam" id="NF001413">
    <property type="entry name" value="PRK00290.1"/>
    <property type="match status" value="1"/>
</dbReference>
<dbReference type="PANTHER" id="PTHR19375">
    <property type="entry name" value="HEAT SHOCK PROTEIN 70KDA"/>
    <property type="match status" value="1"/>
</dbReference>
<comment type="function">
    <text evidence="1 9">Acts as a chaperone.</text>
</comment>
<dbReference type="PROSITE" id="PS00297">
    <property type="entry name" value="HSP70_1"/>
    <property type="match status" value="1"/>
</dbReference>
<dbReference type="HAMAP" id="MF_00332">
    <property type="entry name" value="DnaK"/>
    <property type="match status" value="1"/>
</dbReference>
<dbReference type="PROSITE" id="PS01036">
    <property type="entry name" value="HSP70_3"/>
    <property type="match status" value="1"/>
</dbReference>
<feature type="modified residue" description="Phosphothreonine; by autocatalysis" evidence="9">
    <location>
        <position position="173"/>
    </location>
</feature>
<evidence type="ECO:0000256" key="2">
    <source>
        <dbReference type="ARBA" id="ARBA00007381"/>
    </source>
</evidence>
<dbReference type="SUPFAM" id="SSF100934">
    <property type="entry name" value="Heat shock protein 70kD (HSP70), C-terminal subdomain"/>
    <property type="match status" value="1"/>
</dbReference>
<comment type="induction">
    <text evidence="9">By stress conditions e.g. heat shock.</text>
</comment>
<dbReference type="AlphaFoldDB" id="A0A1H0VA59"/>
<evidence type="ECO:0000313" key="14">
    <source>
        <dbReference type="Proteomes" id="UP000199159"/>
    </source>
</evidence>
<dbReference type="OrthoDB" id="9766019at2"/>
<evidence type="ECO:0000256" key="11">
    <source>
        <dbReference type="SAM" id="Coils"/>
    </source>
</evidence>
<dbReference type="InterPro" id="IPR012725">
    <property type="entry name" value="Chaperone_DnaK"/>
</dbReference>
<name>A0A1H0VA59_9BACI</name>
<dbReference type="InterPro" id="IPR029048">
    <property type="entry name" value="HSP70_C_sf"/>
</dbReference>
<gene>
    <name evidence="9" type="primary">dnaK</name>
    <name evidence="13" type="ORF">SAMN05216565_106106</name>
</gene>
<evidence type="ECO:0000313" key="13">
    <source>
        <dbReference type="EMBL" id="SDP74966.1"/>
    </source>
</evidence>
<keyword evidence="5 9" id="KW-0547">Nucleotide-binding</keyword>
<dbReference type="PROSITE" id="PS00329">
    <property type="entry name" value="HSP70_2"/>
    <property type="match status" value="1"/>
</dbReference>
<dbReference type="FunFam" id="3.30.420.40:FF:000020">
    <property type="entry name" value="Chaperone protein HscA homolog"/>
    <property type="match status" value="1"/>
</dbReference>
<evidence type="ECO:0000256" key="1">
    <source>
        <dbReference type="ARBA" id="ARBA00002290"/>
    </source>
</evidence>
<evidence type="ECO:0000256" key="3">
    <source>
        <dbReference type="ARBA" id="ARBA00014415"/>
    </source>
</evidence>
<evidence type="ECO:0000256" key="8">
    <source>
        <dbReference type="ARBA" id="ARBA00023186"/>
    </source>
</evidence>
<dbReference type="Gene3D" id="3.90.640.10">
    <property type="entry name" value="Actin, Chain A, domain 4"/>
    <property type="match status" value="1"/>
</dbReference>
<dbReference type="FunFam" id="1.20.1270.10:FF:000004">
    <property type="entry name" value="Molecular chaperone DnaK"/>
    <property type="match status" value="1"/>
</dbReference>
<organism evidence="13 14">
    <name type="scientific">Litchfieldia salsa</name>
    <dbReference type="NCBI Taxonomy" id="930152"/>
    <lineage>
        <taxon>Bacteria</taxon>
        <taxon>Bacillati</taxon>
        <taxon>Bacillota</taxon>
        <taxon>Bacilli</taxon>
        <taxon>Bacillales</taxon>
        <taxon>Bacillaceae</taxon>
        <taxon>Litchfieldia</taxon>
    </lineage>
</organism>
<keyword evidence="14" id="KW-1185">Reference proteome</keyword>
<keyword evidence="4 9" id="KW-0597">Phosphoprotein</keyword>
<evidence type="ECO:0000256" key="12">
    <source>
        <dbReference type="SAM" id="MobiDB-lite"/>
    </source>
</evidence>